<feature type="compositionally biased region" description="Acidic residues" evidence="1">
    <location>
        <begin position="23"/>
        <end position="74"/>
    </location>
</feature>
<feature type="compositionally biased region" description="Acidic residues" evidence="1">
    <location>
        <begin position="88"/>
        <end position="97"/>
    </location>
</feature>
<proteinExistence type="predicted"/>
<reference evidence="2 3" key="1">
    <citation type="submission" date="2018-03" db="EMBL/GenBank/DDBJ databases">
        <title>Bacillus urumqiensis sp. nov., a moderately haloalkaliphilic bacterium isolated from a salt lake.</title>
        <authorList>
            <person name="Zhao B."/>
            <person name="Liao Z."/>
        </authorList>
    </citation>
    <scope>NUCLEOTIDE SEQUENCE [LARGE SCALE GENOMIC DNA]</scope>
    <source>
        <strain evidence="2 3">BZ-SZ-XJ18</strain>
    </source>
</reference>
<sequence>MMKKYMLLTSVVFLGACGSENVEPVENEGTEDTTEVQEDDVTTSEEVNPEEENEALEDSEQPLEEEETDTQDWFEDLDFDEVQVEAEYEDGSYDADYEYNGGEPEAEIEDSRGGESIDLSGQDALDEMQLVLPELDVTPETSEEELQQAVLEAFGLEDDYQELDIDIEFRDDEELEMEDEA</sequence>
<dbReference type="RefSeq" id="WP_105959113.1">
    <property type="nucleotide sequence ID" value="NZ_PVNS01000007.1"/>
</dbReference>
<dbReference type="AlphaFoldDB" id="A0A2P6MH82"/>
<comment type="caution">
    <text evidence="2">The sequence shown here is derived from an EMBL/GenBank/DDBJ whole genome shotgun (WGS) entry which is preliminary data.</text>
</comment>
<accession>A0A2P6MH82</accession>
<dbReference type="Proteomes" id="UP000243650">
    <property type="component" value="Unassembled WGS sequence"/>
</dbReference>
<evidence type="ECO:0000313" key="3">
    <source>
        <dbReference type="Proteomes" id="UP000243650"/>
    </source>
</evidence>
<evidence type="ECO:0000256" key="1">
    <source>
        <dbReference type="SAM" id="MobiDB-lite"/>
    </source>
</evidence>
<evidence type="ECO:0008006" key="4">
    <source>
        <dbReference type="Google" id="ProtNLM"/>
    </source>
</evidence>
<organism evidence="2 3">
    <name type="scientific">Alkalicoccus urumqiensis</name>
    <name type="common">Bacillus urumqiensis</name>
    <dbReference type="NCBI Taxonomy" id="1548213"/>
    <lineage>
        <taxon>Bacteria</taxon>
        <taxon>Bacillati</taxon>
        <taxon>Bacillota</taxon>
        <taxon>Bacilli</taxon>
        <taxon>Bacillales</taxon>
        <taxon>Bacillaceae</taxon>
        <taxon>Alkalicoccus</taxon>
    </lineage>
</organism>
<gene>
    <name evidence="2" type="ORF">C6I21_08975</name>
</gene>
<feature type="region of interest" description="Disordered" evidence="1">
    <location>
        <begin position="88"/>
        <end position="117"/>
    </location>
</feature>
<feature type="region of interest" description="Disordered" evidence="1">
    <location>
        <begin position="18"/>
        <end position="74"/>
    </location>
</feature>
<evidence type="ECO:0000313" key="2">
    <source>
        <dbReference type="EMBL" id="PRO65644.1"/>
    </source>
</evidence>
<keyword evidence="3" id="KW-1185">Reference proteome</keyword>
<name>A0A2P6MH82_ALKUR</name>
<protein>
    <recommendedName>
        <fullName evidence="4">YusW-like protein</fullName>
    </recommendedName>
</protein>
<dbReference type="OrthoDB" id="2452750at2"/>
<dbReference type="PROSITE" id="PS51257">
    <property type="entry name" value="PROKAR_LIPOPROTEIN"/>
    <property type="match status" value="1"/>
</dbReference>
<dbReference type="EMBL" id="PVNS01000007">
    <property type="protein sequence ID" value="PRO65644.1"/>
    <property type="molecule type" value="Genomic_DNA"/>
</dbReference>
<dbReference type="InterPro" id="IPR025623">
    <property type="entry name" value="YusW"/>
</dbReference>
<dbReference type="Pfam" id="PF14039">
    <property type="entry name" value="YusW"/>
    <property type="match status" value="1"/>
</dbReference>